<reference evidence="2 3" key="1">
    <citation type="submission" date="2022-06" db="EMBL/GenBank/DDBJ databases">
        <title>Whole-genome of Asaia lannensis strain LMG 27011T.</title>
        <authorList>
            <person name="Sombolestani A."/>
        </authorList>
    </citation>
    <scope>NUCLEOTIDE SEQUENCE [LARGE SCALE GENOMIC DNA]</scope>
    <source>
        <strain evidence="2 3">NBRC 102526</strain>
    </source>
</reference>
<keyword evidence="3" id="KW-1185">Reference proteome</keyword>
<dbReference type="InterPro" id="IPR011047">
    <property type="entry name" value="Quinoprotein_ADH-like_sf"/>
</dbReference>
<evidence type="ECO:0000313" key="2">
    <source>
        <dbReference type="EMBL" id="MCO6158977.1"/>
    </source>
</evidence>
<dbReference type="Proteomes" id="UP001523401">
    <property type="component" value="Unassembled WGS sequence"/>
</dbReference>
<accession>A0ABT1CDN7</accession>
<dbReference type="InterPro" id="IPR002372">
    <property type="entry name" value="PQQ_rpt_dom"/>
</dbReference>
<dbReference type="PANTHER" id="PTHR34512">
    <property type="entry name" value="CELL SURFACE PROTEIN"/>
    <property type="match status" value="1"/>
</dbReference>
<dbReference type="Gene3D" id="2.130.10.10">
    <property type="entry name" value="YVTN repeat-like/Quinoprotein amine dehydrogenase"/>
    <property type="match status" value="1"/>
</dbReference>
<dbReference type="Pfam" id="PF13360">
    <property type="entry name" value="PQQ_2"/>
    <property type="match status" value="1"/>
</dbReference>
<name>A0ABT1CDN7_9PROT</name>
<dbReference type="SMART" id="SM00564">
    <property type="entry name" value="PQQ"/>
    <property type="match status" value="5"/>
</dbReference>
<dbReference type="RefSeq" id="WP_252848528.1">
    <property type="nucleotide sequence ID" value="NZ_BAPW01000012.1"/>
</dbReference>
<sequence>MLTKNRNTLRQPGRRFFLGSTLASTAMLTGCGIFKDDPKPILAGKRYDVLSTGAGLVVDAEDHTPINLPAPQAISTWPLVGRVPDHIALNTNWAGPTLAWSRSIGHGISEPAFLHFVALGPNGRGAIQSPPVIDAGRIYTRDGAGTVKAWTWPAMNPLWTFIPKGRKSRSSDIGGGMGLSGDTLYIVDGVGQVVAVGAETGKVKWRAETVVPGRSAPTIVDGRVFFGTIDERLFALNAETGEQIWTYQATEADTVMFGQSAPAVSNGVVVAGFGSGDLVALRAESGELVWSDSLGGSNGRGAMLDLACVRGAPVIKDGTAYAISLSKVLVAIDMRSGRRLWEREASGQNTPLIVGDWLYIVSSDQQLACVDRLSGHVRWIHDLRRFKDEAKQKNAITWFGPVMADGKLVCVSSFEETGMQVVDAVTGKADTALKTKTPTLVEPIICDGKVLVLSTDGNLNAYG</sequence>
<organism evidence="2 3">
    <name type="scientific">Asaia lannensis NBRC 102526</name>
    <dbReference type="NCBI Taxonomy" id="1307926"/>
    <lineage>
        <taxon>Bacteria</taxon>
        <taxon>Pseudomonadati</taxon>
        <taxon>Pseudomonadota</taxon>
        <taxon>Alphaproteobacteria</taxon>
        <taxon>Acetobacterales</taxon>
        <taxon>Acetobacteraceae</taxon>
        <taxon>Asaia</taxon>
    </lineage>
</organism>
<dbReference type="InterPro" id="IPR015943">
    <property type="entry name" value="WD40/YVTN_repeat-like_dom_sf"/>
</dbReference>
<dbReference type="EMBL" id="JAMXQU010000002">
    <property type="protein sequence ID" value="MCO6158977.1"/>
    <property type="molecule type" value="Genomic_DNA"/>
</dbReference>
<evidence type="ECO:0000259" key="1">
    <source>
        <dbReference type="Pfam" id="PF13360"/>
    </source>
</evidence>
<feature type="domain" description="Pyrrolo-quinoline quinone repeat" evidence="1">
    <location>
        <begin position="158"/>
        <end position="380"/>
    </location>
</feature>
<dbReference type="InterPro" id="IPR018391">
    <property type="entry name" value="PQQ_b-propeller_rpt"/>
</dbReference>
<dbReference type="SUPFAM" id="SSF50998">
    <property type="entry name" value="Quinoprotein alcohol dehydrogenase-like"/>
    <property type="match status" value="1"/>
</dbReference>
<gene>
    <name evidence="2" type="ORF">NF685_02900</name>
</gene>
<dbReference type="PANTHER" id="PTHR34512:SF30">
    <property type="entry name" value="OUTER MEMBRANE PROTEIN ASSEMBLY FACTOR BAMB"/>
    <property type="match status" value="1"/>
</dbReference>
<proteinExistence type="predicted"/>
<protein>
    <submittedName>
        <fullName evidence="2">PQQ-like beta-propeller repeat protein</fullName>
    </submittedName>
</protein>
<comment type="caution">
    <text evidence="2">The sequence shown here is derived from an EMBL/GenBank/DDBJ whole genome shotgun (WGS) entry which is preliminary data.</text>
</comment>
<evidence type="ECO:0000313" key="3">
    <source>
        <dbReference type="Proteomes" id="UP001523401"/>
    </source>
</evidence>
<dbReference type="PROSITE" id="PS51257">
    <property type="entry name" value="PROKAR_LIPOPROTEIN"/>
    <property type="match status" value="1"/>
</dbReference>